<evidence type="ECO:0000256" key="2">
    <source>
        <dbReference type="ARBA" id="ARBA00022734"/>
    </source>
</evidence>
<dbReference type="InterPro" id="IPR001304">
    <property type="entry name" value="C-type_lectin-like"/>
</dbReference>
<reference evidence="4" key="2">
    <citation type="submission" date="2025-09" db="UniProtKB">
        <authorList>
            <consortium name="Ensembl"/>
        </authorList>
    </citation>
    <scope>IDENTIFICATION</scope>
</reference>
<keyword evidence="2" id="KW-0430">Lectin</keyword>
<dbReference type="InterPro" id="IPR050828">
    <property type="entry name" value="C-type_lectin/matrix_domain"/>
</dbReference>
<name>A0A8C8SU68_9SAUR</name>
<dbReference type="InterPro" id="IPR033992">
    <property type="entry name" value="NKR-like_CTLD"/>
</dbReference>
<sequence length="131" mass="14693">MRGLHCSKGFQQVSFFPSADLGPPAGPACPDSWVGYRGKCYHFSEDEGNWTYSQTHCSALNTSLAEIDSQQDMVRDVGRFEHWIGLRRDPGQPWKWTNGTEFNNCFSPSLNSLGFGSLMSEILSYLSLALY</sequence>
<dbReference type="Pfam" id="PF00059">
    <property type="entry name" value="Lectin_C"/>
    <property type="match status" value="1"/>
</dbReference>
<evidence type="ECO:0000256" key="1">
    <source>
        <dbReference type="ARBA" id="ARBA00004401"/>
    </source>
</evidence>
<dbReference type="GO" id="GO:0005886">
    <property type="term" value="C:plasma membrane"/>
    <property type="evidence" value="ECO:0007669"/>
    <property type="project" value="UniProtKB-SubCell"/>
</dbReference>
<dbReference type="SUPFAM" id="SSF56436">
    <property type="entry name" value="C-type lectin-like"/>
    <property type="match status" value="1"/>
</dbReference>
<dbReference type="PROSITE" id="PS50041">
    <property type="entry name" value="C_TYPE_LECTIN_2"/>
    <property type="match status" value="1"/>
</dbReference>
<feature type="domain" description="C-type lectin" evidence="3">
    <location>
        <begin position="36"/>
        <end position="104"/>
    </location>
</feature>
<evidence type="ECO:0000259" key="3">
    <source>
        <dbReference type="PROSITE" id="PS50041"/>
    </source>
</evidence>
<dbReference type="PANTHER" id="PTHR45710:SF35">
    <property type="entry name" value="C-TYPE LECTIN DOMAIN FAMILY 2 MEMBER D"/>
    <property type="match status" value="1"/>
</dbReference>
<dbReference type="Ensembl" id="ENSPCET00000024603.1">
    <property type="protein sequence ID" value="ENSPCEP00000023807.1"/>
    <property type="gene ID" value="ENSPCEG00000018025.1"/>
</dbReference>
<evidence type="ECO:0000313" key="4">
    <source>
        <dbReference type="Ensembl" id="ENSPCEP00000023807.1"/>
    </source>
</evidence>
<dbReference type="CDD" id="cd03593">
    <property type="entry name" value="CLECT_NK_receptors_like"/>
    <property type="match status" value="1"/>
</dbReference>
<dbReference type="AlphaFoldDB" id="A0A8C8SU68"/>
<dbReference type="Proteomes" id="UP000694393">
    <property type="component" value="Unplaced"/>
</dbReference>
<proteinExistence type="predicted"/>
<dbReference type="SMART" id="SM00034">
    <property type="entry name" value="CLECT"/>
    <property type="match status" value="1"/>
</dbReference>
<accession>A0A8C8SU68</accession>
<protein>
    <recommendedName>
        <fullName evidence="3">C-type lectin domain-containing protein</fullName>
    </recommendedName>
</protein>
<reference evidence="4" key="1">
    <citation type="submission" date="2025-08" db="UniProtKB">
        <authorList>
            <consortium name="Ensembl"/>
        </authorList>
    </citation>
    <scope>IDENTIFICATION</scope>
</reference>
<dbReference type="InterPro" id="IPR016187">
    <property type="entry name" value="CTDL_fold"/>
</dbReference>
<dbReference type="Gene3D" id="3.10.100.10">
    <property type="entry name" value="Mannose-Binding Protein A, subunit A"/>
    <property type="match status" value="1"/>
</dbReference>
<dbReference type="GO" id="GO:0030246">
    <property type="term" value="F:carbohydrate binding"/>
    <property type="evidence" value="ECO:0007669"/>
    <property type="project" value="UniProtKB-KW"/>
</dbReference>
<dbReference type="InterPro" id="IPR016186">
    <property type="entry name" value="C-type_lectin-like/link_sf"/>
</dbReference>
<comment type="subcellular location">
    <subcellularLocation>
        <location evidence="1">Cell membrane</location>
        <topology evidence="1">Single-pass type II membrane protein</topology>
    </subcellularLocation>
</comment>
<dbReference type="PANTHER" id="PTHR45710">
    <property type="entry name" value="C-TYPE LECTIN DOMAIN-CONTAINING PROTEIN 180"/>
    <property type="match status" value="1"/>
</dbReference>
<evidence type="ECO:0000313" key="5">
    <source>
        <dbReference type="Proteomes" id="UP000694393"/>
    </source>
</evidence>
<organism evidence="4 5">
    <name type="scientific">Pelusios castaneus</name>
    <name type="common">West African mud turtle</name>
    <dbReference type="NCBI Taxonomy" id="367368"/>
    <lineage>
        <taxon>Eukaryota</taxon>
        <taxon>Metazoa</taxon>
        <taxon>Chordata</taxon>
        <taxon>Craniata</taxon>
        <taxon>Vertebrata</taxon>
        <taxon>Euteleostomi</taxon>
        <taxon>Archelosauria</taxon>
        <taxon>Testudinata</taxon>
        <taxon>Testudines</taxon>
        <taxon>Pleurodira</taxon>
        <taxon>Pelomedusidae</taxon>
        <taxon>Pelusios</taxon>
    </lineage>
</organism>
<keyword evidence="5" id="KW-1185">Reference proteome</keyword>